<dbReference type="EMBL" id="DS548367">
    <property type="protein sequence ID" value="EDR28820.1"/>
    <property type="molecule type" value="Genomic_DNA"/>
</dbReference>
<evidence type="ECO:0000313" key="1">
    <source>
        <dbReference type="EMBL" id="EDR28820.1"/>
    </source>
</evidence>
<gene>
    <name evidence="1" type="ORF">EDI_130970</name>
</gene>
<sequence length="304" mass="34486">MNLKRSILIKNEITSKENKMGKVFLERQTCVMTEKLGKNEVYVVVKQTNFMLCLTSIEPIENAEVTCELLYDIPELKLVPYVSQKPISYKVQQVSNEAINIECKLSVLSSKHEDMLFKIRAIVSNNGIVVGEVISYPIRCTSKIDGTKKSRQILTKPLVQQQTETKKPRKNDLPIPSSITQRKVFELALLSSNTILLERLSSLTRREETKITTVEAGIQSICEKMAGMEYNTLQFHLMNVLGGLDIEQNNTLFEICSVIQSMFPQQYTFQPIVNQNNQQLPQGYTPFGEFNGNYSGQPNVFGAF</sequence>
<name>B0E9L3_ENTDS</name>
<organism evidence="2">
    <name type="scientific">Entamoeba dispar (strain ATCC PRA-260 / SAW760)</name>
    <dbReference type="NCBI Taxonomy" id="370354"/>
    <lineage>
        <taxon>Eukaryota</taxon>
        <taxon>Amoebozoa</taxon>
        <taxon>Evosea</taxon>
        <taxon>Archamoebae</taxon>
        <taxon>Mastigamoebida</taxon>
        <taxon>Entamoebidae</taxon>
        <taxon>Entamoeba</taxon>
    </lineage>
</organism>
<proteinExistence type="predicted"/>
<dbReference type="PANTHER" id="PTHR38092">
    <property type="entry name" value="REGULATOR CUDA, PUTATIVE-RELATED"/>
    <property type="match status" value="1"/>
</dbReference>
<dbReference type="AlphaFoldDB" id="B0E9L3"/>
<protein>
    <submittedName>
        <fullName evidence="1">Uncharacterized protein</fullName>
    </submittedName>
</protein>
<dbReference type="InterPro" id="IPR040430">
    <property type="entry name" value="CudA-like"/>
</dbReference>
<dbReference type="Proteomes" id="UP000008076">
    <property type="component" value="Unassembled WGS sequence"/>
</dbReference>
<reference evidence="2" key="1">
    <citation type="submission" date="2007-12" db="EMBL/GenBank/DDBJ databases">
        <title>Annotation of Entamoeba dispar SAW760.</title>
        <authorList>
            <person name="Lorenzi H."/>
            <person name="Inman J."/>
            <person name="Schobel S."/>
            <person name="Amedeo P."/>
            <person name="Caler E."/>
        </authorList>
    </citation>
    <scope>NUCLEOTIDE SEQUENCE [LARGE SCALE GENOMIC DNA]</scope>
    <source>
        <strain evidence="2">ATCC PRA-260 / SAW760</strain>
    </source>
</reference>
<dbReference type="PANTHER" id="PTHR38092:SF1">
    <property type="entry name" value="TRANSCRIPTIONAL REGULATOR CUDA-RELATED"/>
    <property type="match status" value="1"/>
</dbReference>
<dbReference type="RefSeq" id="XP_001735038.1">
    <property type="nucleotide sequence ID" value="XM_001734986.1"/>
</dbReference>
<keyword evidence="2" id="KW-1185">Reference proteome</keyword>
<dbReference type="VEuPathDB" id="AmoebaDB:EDI_130970"/>
<dbReference type="GeneID" id="5879970"/>
<accession>B0E9L3</accession>
<evidence type="ECO:0000313" key="2">
    <source>
        <dbReference type="Proteomes" id="UP000008076"/>
    </source>
</evidence>
<dbReference type="OrthoDB" id="20883at2759"/>
<dbReference type="eggNOG" id="ENOG502RC3C">
    <property type="taxonomic scope" value="Eukaryota"/>
</dbReference>
<dbReference type="KEGG" id="edi:EDI_130970"/>
<dbReference type="OMA" id="EAINVEC"/>